<accession>A0A2P4SNF3</accession>
<evidence type="ECO:0000313" key="2">
    <source>
        <dbReference type="Proteomes" id="UP000237246"/>
    </source>
</evidence>
<dbReference type="AlphaFoldDB" id="A0A2P4SNF3"/>
<protein>
    <submittedName>
        <fullName evidence="1">Uncharacterized protein</fullName>
    </submittedName>
</protein>
<dbReference type="Proteomes" id="UP000237246">
    <property type="component" value="Unassembled WGS sequence"/>
</dbReference>
<reference evidence="1 2" key="1">
    <citation type="submission" date="2018-01" db="EMBL/GenBank/DDBJ databases">
        <title>Comparison of the Chinese Bamboo Partridge and Red Junglefowl genome sequences highlights the importance of demography in genome evolution.</title>
        <authorList>
            <person name="Tiley G.P."/>
            <person name="Kimball R.T."/>
            <person name="Braun E.L."/>
            <person name="Burleigh J.G."/>
        </authorList>
    </citation>
    <scope>NUCLEOTIDE SEQUENCE [LARGE SCALE GENOMIC DNA]</scope>
    <source>
        <strain evidence="1">RTK389</strain>
        <tissue evidence="1">Blood</tissue>
    </source>
</reference>
<organism evidence="1 2">
    <name type="scientific">Bambusicola thoracicus</name>
    <name type="common">Chinese bamboo-partridge</name>
    <name type="synonym">Perdix thoracica</name>
    <dbReference type="NCBI Taxonomy" id="9083"/>
    <lineage>
        <taxon>Eukaryota</taxon>
        <taxon>Metazoa</taxon>
        <taxon>Chordata</taxon>
        <taxon>Craniata</taxon>
        <taxon>Vertebrata</taxon>
        <taxon>Euteleostomi</taxon>
        <taxon>Archelosauria</taxon>
        <taxon>Archosauria</taxon>
        <taxon>Dinosauria</taxon>
        <taxon>Saurischia</taxon>
        <taxon>Theropoda</taxon>
        <taxon>Coelurosauria</taxon>
        <taxon>Aves</taxon>
        <taxon>Neognathae</taxon>
        <taxon>Galloanserae</taxon>
        <taxon>Galliformes</taxon>
        <taxon>Phasianidae</taxon>
        <taxon>Perdicinae</taxon>
        <taxon>Bambusicola</taxon>
    </lineage>
</organism>
<gene>
    <name evidence="1" type="ORF">CIB84_010599</name>
</gene>
<comment type="caution">
    <text evidence="1">The sequence shown here is derived from an EMBL/GenBank/DDBJ whole genome shotgun (WGS) entry which is preliminary data.</text>
</comment>
<name>A0A2P4SNF3_BAMTH</name>
<dbReference type="EMBL" id="PPHD01033010">
    <property type="protein sequence ID" value="POI25652.1"/>
    <property type="molecule type" value="Genomic_DNA"/>
</dbReference>
<evidence type="ECO:0000313" key="1">
    <source>
        <dbReference type="EMBL" id="POI25652.1"/>
    </source>
</evidence>
<sequence>MAPDLCPAYTYCTTRQVCSFLVYIQCYTA</sequence>
<keyword evidence="2" id="KW-1185">Reference proteome</keyword>
<proteinExistence type="predicted"/>